<evidence type="ECO:0000256" key="3">
    <source>
        <dbReference type="ARBA" id="ARBA00022833"/>
    </source>
</evidence>
<dbReference type="InterPro" id="IPR037660">
    <property type="entry name" value="CCDC51"/>
</dbReference>
<dbReference type="SMART" id="SM00692">
    <property type="entry name" value="DM3"/>
    <property type="match status" value="1"/>
</dbReference>
<dbReference type="EMBL" id="WNTK01000041">
    <property type="protein sequence ID" value="KAG9472700.1"/>
    <property type="molecule type" value="Genomic_DNA"/>
</dbReference>
<dbReference type="GO" id="GO:0003677">
    <property type="term" value="F:DNA binding"/>
    <property type="evidence" value="ECO:0007669"/>
    <property type="project" value="UniProtKB-UniRule"/>
</dbReference>
<keyword evidence="4 5" id="KW-0238">DNA-binding</keyword>
<dbReference type="InterPro" id="IPR013087">
    <property type="entry name" value="Znf_C2H2_type"/>
</dbReference>
<feature type="compositionally biased region" description="Basic and acidic residues" evidence="6">
    <location>
        <begin position="145"/>
        <end position="155"/>
    </location>
</feature>
<dbReference type="OrthoDB" id="9893599at2759"/>
<dbReference type="Pfam" id="PF05485">
    <property type="entry name" value="THAP"/>
    <property type="match status" value="1"/>
</dbReference>
<sequence>MPSCIVKGCTHYTGMKAINPMLTMHVFPRELSRIKLWLQQIGQNFGDIDTFALKVLDASRTGKYRICSVHFAPGSYTSQGSRVVLKHDAIPTLFPGKYPKPPPDRKPNPAQDKKQETTGKRDNTDTPAPKTDTQKKEAGPPANVDCHKRLQEGVRRTQGPKQSQTRGAPREQLLDVNGRYAGPVYKSPGQKETKTKPVELSDNSSLPPAVDSAEENRRALWSLENVMVSLLQHLAEAPLTSRSQKQKTGRLLNQTAEIISVLTGEEWTVVKKNSHISKFYNMIREVPIKCGDVAVFFSMDEWDYIEDHEEHYKHVMVEEPKSLELNGSSDGMKTDFFLETQCEPRPNFGDLDFGEHLDLYQNPVTFPLTDEEEIIRKDIEVLDMTCSSDDAIEEQAPDVPQSEKIDSFSGDKDRGDHLDVPRTPMSSPPLKDKHKAKRKKDEVLPGNHSTDVIADLVPDAPKRVDASSVPIIDESLESSSSELWIAQDGTTSSTWIPQDDPRPKGRNCSRYGKNAARIQCPVSLSGTMICIPEQPLTRAESLDPHCDLCDLTFSSIYELDLHQITHSKKPRL</sequence>
<accession>A0A8J6JYX7</accession>
<dbReference type="PROSITE" id="PS00028">
    <property type="entry name" value="ZINC_FINGER_C2H2_1"/>
    <property type="match status" value="1"/>
</dbReference>
<protein>
    <recommendedName>
        <fullName evidence="7">THAP-type domain-containing protein</fullName>
    </recommendedName>
</protein>
<dbReference type="AlphaFoldDB" id="A0A8J6JYX7"/>
<feature type="compositionally biased region" description="Basic and acidic residues" evidence="6">
    <location>
        <begin position="102"/>
        <end position="124"/>
    </location>
</feature>
<feature type="region of interest" description="Disordered" evidence="6">
    <location>
        <begin position="92"/>
        <end position="210"/>
    </location>
</feature>
<dbReference type="PANTHER" id="PTHR28624">
    <property type="entry name" value="COILED-COIL DOMAIN-CONTAINING PROTEIN 51"/>
    <property type="match status" value="1"/>
</dbReference>
<reference evidence="8" key="1">
    <citation type="thesis" date="2020" institute="ProQuest LLC" country="789 East Eisenhower Parkway, Ann Arbor, MI, USA">
        <title>Comparative Genomics and Chromosome Evolution.</title>
        <authorList>
            <person name="Mudd A.B."/>
        </authorList>
    </citation>
    <scope>NUCLEOTIDE SEQUENCE</scope>
    <source>
        <strain evidence="8">HN-11 Male</strain>
        <tissue evidence="8">Kidney and liver</tissue>
    </source>
</reference>
<dbReference type="Proteomes" id="UP000770717">
    <property type="component" value="Unassembled WGS sequence"/>
</dbReference>
<keyword evidence="9" id="KW-1185">Reference proteome</keyword>
<gene>
    <name evidence="8" type="ORF">GDO78_017935</name>
</gene>
<evidence type="ECO:0000256" key="1">
    <source>
        <dbReference type="ARBA" id="ARBA00022723"/>
    </source>
</evidence>
<evidence type="ECO:0000256" key="5">
    <source>
        <dbReference type="PROSITE-ProRule" id="PRU00309"/>
    </source>
</evidence>
<comment type="caution">
    <text evidence="8">The sequence shown here is derived from an EMBL/GenBank/DDBJ whole genome shotgun (WGS) entry which is preliminary data.</text>
</comment>
<dbReference type="SMART" id="SM00980">
    <property type="entry name" value="THAP"/>
    <property type="match status" value="1"/>
</dbReference>
<feature type="compositionally biased region" description="Basic and acidic residues" evidence="6">
    <location>
        <begin position="401"/>
        <end position="420"/>
    </location>
</feature>
<keyword evidence="2 5" id="KW-0863">Zinc-finger</keyword>
<feature type="compositionally biased region" description="Basic and acidic residues" evidence="6">
    <location>
        <begin position="189"/>
        <end position="199"/>
    </location>
</feature>
<proteinExistence type="predicted"/>
<evidence type="ECO:0000313" key="8">
    <source>
        <dbReference type="EMBL" id="KAG9472700.1"/>
    </source>
</evidence>
<dbReference type="PANTHER" id="PTHR28624:SF1">
    <property type="entry name" value="MITOCHONDRIAL POTASSIUM CHANNEL"/>
    <property type="match status" value="1"/>
</dbReference>
<dbReference type="InterPro" id="IPR006612">
    <property type="entry name" value="THAP_Znf"/>
</dbReference>
<organism evidence="8 9">
    <name type="scientific">Eleutherodactylus coqui</name>
    <name type="common">Puerto Rican coqui</name>
    <dbReference type="NCBI Taxonomy" id="57060"/>
    <lineage>
        <taxon>Eukaryota</taxon>
        <taxon>Metazoa</taxon>
        <taxon>Chordata</taxon>
        <taxon>Craniata</taxon>
        <taxon>Vertebrata</taxon>
        <taxon>Euteleostomi</taxon>
        <taxon>Amphibia</taxon>
        <taxon>Batrachia</taxon>
        <taxon>Anura</taxon>
        <taxon>Neobatrachia</taxon>
        <taxon>Hyloidea</taxon>
        <taxon>Eleutherodactylidae</taxon>
        <taxon>Eleutherodactylinae</taxon>
        <taxon>Eleutherodactylus</taxon>
        <taxon>Eleutherodactylus</taxon>
    </lineage>
</organism>
<evidence type="ECO:0000259" key="7">
    <source>
        <dbReference type="PROSITE" id="PS50950"/>
    </source>
</evidence>
<keyword evidence="3" id="KW-0862">Zinc</keyword>
<evidence type="ECO:0000256" key="4">
    <source>
        <dbReference type="ARBA" id="ARBA00023125"/>
    </source>
</evidence>
<keyword evidence="1" id="KW-0479">Metal-binding</keyword>
<evidence type="ECO:0000256" key="6">
    <source>
        <dbReference type="SAM" id="MobiDB-lite"/>
    </source>
</evidence>
<evidence type="ECO:0000256" key="2">
    <source>
        <dbReference type="ARBA" id="ARBA00022771"/>
    </source>
</evidence>
<dbReference type="GO" id="GO:0008270">
    <property type="term" value="F:zinc ion binding"/>
    <property type="evidence" value="ECO:0007669"/>
    <property type="project" value="UniProtKB-KW"/>
</dbReference>
<name>A0A8J6JYX7_ELECQ</name>
<feature type="region of interest" description="Disordered" evidence="6">
    <location>
        <begin position="392"/>
        <end position="446"/>
    </location>
</feature>
<feature type="domain" description="THAP-type" evidence="7">
    <location>
        <begin position="1"/>
        <end position="94"/>
    </location>
</feature>
<evidence type="ECO:0000313" key="9">
    <source>
        <dbReference type="Proteomes" id="UP000770717"/>
    </source>
</evidence>
<dbReference type="SUPFAM" id="SSF57716">
    <property type="entry name" value="Glucocorticoid receptor-like (DNA-binding domain)"/>
    <property type="match status" value="1"/>
</dbReference>
<dbReference type="PROSITE" id="PS50950">
    <property type="entry name" value="ZF_THAP"/>
    <property type="match status" value="1"/>
</dbReference>